<evidence type="ECO:0000256" key="2">
    <source>
        <dbReference type="ARBA" id="ARBA00005895"/>
    </source>
</evidence>
<dbReference type="GO" id="GO:0045259">
    <property type="term" value="C:proton-transporting ATP synthase complex"/>
    <property type="evidence" value="ECO:0007669"/>
    <property type="project" value="UniProtKB-KW"/>
</dbReference>
<protein>
    <submittedName>
        <fullName evidence="10">Uncharacterized protein</fullName>
    </submittedName>
</protein>
<name>K1RJI3_MAGGI</name>
<dbReference type="InParanoid" id="K1RJI3"/>
<dbReference type="InterPro" id="IPR019344">
    <property type="entry name" value="F1F0-ATPsyn_F_prd"/>
</dbReference>
<keyword evidence="9" id="KW-0066">ATP synthesis</keyword>
<keyword evidence="7" id="KW-0496">Mitochondrion</keyword>
<evidence type="ECO:0000313" key="10">
    <source>
        <dbReference type="EMBL" id="EKC34406.1"/>
    </source>
</evidence>
<keyword evidence="6" id="KW-0406">Ion transport</keyword>
<dbReference type="GO" id="GO:1902600">
    <property type="term" value="P:proton transmembrane transport"/>
    <property type="evidence" value="ECO:0007669"/>
    <property type="project" value="UniProtKB-KW"/>
</dbReference>
<dbReference type="GO" id="GO:0031966">
    <property type="term" value="C:mitochondrial membrane"/>
    <property type="evidence" value="ECO:0007669"/>
    <property type="project" value="UniProtKB-SubCell"/>
</dbReference>
<evidence type="ECO:0000256" key="4">
    <source>
        <dbReference type="ARBA" id="ARBA00022547"/>
    </source>
</evidence>
<dbReference type="EMBL" id="JH819116">
    <property type="protein sequence ID" value="EKC34406.1"/>
    <property type="molecule type" value="Genomic_DNA"/>
</dbReference>
<proteinExistence type="inferred from homology"/>
<comment type="similarity">
    <text evidence="2">Belongs to the ATPase F chain family.</text>
</comment>
<organism evidence="10">
    <name type="scientific">Magallana gigas</name>
    <name type="common">Pacific oyster</name>
    <name type="synonym">Crassostrea gigas</name>
    <dbReference type="NCBI Taxonomy" id="29159"/>
    <lineage>
        <taxon>Eukaryota</taxon>
        <taxon>Metazoa</taxon>
        <taxon>Spiralia</taxon>
        <taxon>Lophotrochozoa</taxon>
        <taxon>Mollusca</taxon>
        <taxon>Bivalvia</taxon>
        <taxon>Autobranchia</taxon>
        <taxon>Pteriomorphia</taxon>
        <taxon>Ostreida</taxon>
        <taxon>Ostreoidea</taxon>
        <taxon>Ostreidae</taxon>
        <taxon>Magallana</taxon>
    </lineage>
</organism>
<accession>K1RJI3</accession>
<sequence length="142" mass="15769">MGNALNNTNLGGFPKEYNPRIHGAYQADRFYGTRTYLIDGVHRIYTIPVILMMVNTTEPALCRTLTSGKCYLDFTQYKFLAGAGRFSGGLLICIGGLVCARGVVSVPGVVSFRDFSVVVSIHGRKRSLSERCRLGWRCLVWI</sequence>
<dbReference type="AlphaFoldDB" id="K1RJI3"/>
<evidence type="ECO:0000256" key="6">
    <source>
        <dbReference type="ARBA" id="ARBA00023065"/>
    </source>
</evidence>
<evidence type="ECO:0000256" key="7">
    <source>
        <dbReference type="ARBA" id="ARBA00023128"/>
    </source>
</evidence>
<comment type="subcellular location">
    <subcellularLocation>
        <location evidence="1">Mitochondrion membrane</location>
    </subcellularLocation>
</comment>
<dbReference type="Pfam" id="PF10206">
    <property type="entry name" value="WRW"/>
    <property type="match status" value="1"/>
</dbReference>
<reference evidence="10" key="1">
    <citation type="journal article" date="2012" name="Nature">
        <title>The oyster genome reveals stress adaptation and complexity of shell formation.</title>
        <authorList>
            <person name="Zhang G."/>
            <person name="Fang X."/>
            <person name="Guo X."/>
            <person name="Li L."/>
            <person name="Luo R."/>
            <person name="Xu F."/>
            <person name="Yang P."/>
            <person name="Zhang L."/>
            <person name="Wang X."/>
            <person name="Qi H."/>
            <person name="Xiong Z."/>
            <person name="Que H."/>
            <person name="Xie Y."/>
            <person name="Holland P.W."/>
            <person name="Paps J."/>
            <person name="Zhu Y."/>
            <person name="Wu F."/>
            <person name="Chen Y."/>
            <person name="Wang J."/>
            <person name="Peng C."/>
            <person name="Meng J."/>
            <person name="Yang L."/>
            <person name="Liu J."/>
            <person name="Wen B."/>
            <person name="Zhang N."/>
            <person name="Huang Z."/>
            <person name="Zhu Q."/>
            <person name="Feng Y."/>
            <person name="Mount A."/>
            <person name="Hedgecock D."/>
            <person name="Xu Z."/>
            <person name="Liu Y."/>
            <person name="Domazet-Loso T."/>
            <person name="Du Y."/>
            <person name="Sun X."/>
            <person name="Zhang S."/>
            <person name="Liu B."/>
            <person name="Cheng P."/>
            <person name="Jiang X."/>
            <person name="Li J."/>
            <person name="Fan D."/>
            <person name="Wang W."/>
            <person name="Fu W."/>
            <person name="Wang T."/>
            <person name="Wang B."/>
            <person name="Zhang J."/>
            <person name="Peng Z."/>
            <person name="Li Y."/>
            <person name="Li N."/>
            <person name="Wang J."/>
            <person name="Chen M."/>
            <person name="He Y."/>
            <person name="Tan F."/>
            <person name="Song X."/>
            <person name="Zheng Q."/>
            <person name="Huang R."/>
            <person name="Yang H."/>
            <person name="Du X."/>
            <person name="Chen L."/>
            <person name="Yang M."/>
            <person name="Gaffney P.M."/>
            <person name="Wang S."/>
            <person name="Luo L."/>
            <person name="She Z."/>
            <person name="Ming Y."/>
            <person name="Huang W."/>
            <person name="Zhang S."/>
            <person name="Huang B."/>
            <person name="Zhang Y."/>
            <person name="Qu T."/>
            <person name="Ni P."/>
            <person name="Miao G."/>
            <person name="Wang J."/>
            <person name="Wang Q."/>
            <person name="Steinberg C.E."/>
            <person name="Wang H."/>
            <person name="Li N."/>
            <person name="Qian L."/>
            <person name="Zhang G."/>
            <person name="Li Y."/>
            <person name="Yang H."/>
            <person name="Liu X."/>
            <person name="Wang J."/>
            <person name="Yin Y."/>
            <person name="Wang J."/>
        </authorList>
    </citation>
    <scope>NUCLEOTIDE SEQUENCE [LARGE SCALE GENOMIC DNA]</scope>
    <source>
        <strain evidence="10">05x7-T-G4-1.051#20</strain>
    </source>
</reference>
<dbReference type="GO" id="GO:0006754">
    <property type="term" value="P:ATP biosynthetic process"/>
    <property type="evidence" value="ECO:0007669"/>
    <property type="project" value="UniProtKB-KW"/>
</dbReference>
<evidence type="ECO:0000256" key="3">
    <source>
        <dbReference type="ARBA" id="ARBA00022448"/>
    </source>
</evidence>
<keyword evidence="8" id="KW-0472">Membrane</keyword>
<keyword evidence="4" id="KW-0138">CF(0)</keyword>
<evidence type="ECO:0000256" key="9">
    <source>
        <dbReference type="ARBA" id="ARBA00023310"/>
    </source>
</evidence>
<evidence type="ECO:0000256" key="8">
    <source>
        <dbReference type="ARBA" id="ARBA00023136"/>
    </source>
</evidence>
<keyword evidence="5" id="KW-0375">Hydrogen ion transport</keyword>
<dbReference type="HOGENOM" id="CLU_1817655_0_0_1"/>
<evidence type="ECO:0000256" key="5">
    <source>
        <dbReference type="ARBA" id="ARBA00022781"/>
    </source>
</evidence>
<evidence type="ECO:0000256" key="1">
    <source>
        <dbReference type="ARBA" id="ARBA00004325"/>
    </source>
</evidence>
<keyword evidence="3" id="KW-0813">Transport</keyword>
<gene>
    <name evidence="10" type="ORF">CGI_10025766</name>
</gene>